<keyword evidence="2 7" id="KW-0812">Transmembrane</keyword>
<dbReference type="InterPro" id="IPR011527">
    <property type="entry name" value="ABC1_TM_dom"/>
</dbReference>
<dbReference type="PANTHER" id="PTHR24223">
    <property type="entry name" value="ATP-BINDING CASSETTE SUB-FAMILY C"/>
    <property type="match status" value="1"/>
</dbReference>
<dbReference type="EMBL" id="JADBJN010000003">
    <property type="protein sequence ID" value="KAG5672505.1"/>
    <property type="molecule type" value="Genomic_DNA"/>
</dbReference>
<evidence type="ECO:0000313" key="10">
    <source>
        <dbReference type="Proteomes" id="UP001107558"/>
    </source>
</evidence>
<gene>
    <name evidence="9" type="ORF">PVAND_002629</name>
</gene>
<organism evidence="9 10">
    <name type="scientific">Polypedilum vanderplanki</name>
    <name type="common">Sleeping chironomid midge</name>
    <dbReference type="NCBI Taxonomy" id="319348"/>
    <lineage>
        <taxon>Eukaryota</taxon>
        <taxon>Metazoa</taxon>
        <taxon>Ecdysozoa</taxon>
        <taxon>Arthropoda</taxon>
        <taxon>Hexapoda</taxon>
        <taxon>Insecta</taxon>
        <taxon>Pterygota</taxon>
        <taxon>Neoptera</taxon>
        <taxon>Endopterygota</taxon>
        <taxon>Diptera</taxon>
        <taxon>Nematocera</taxon>
        <taxon>Chironomoidea</taxon>
        <taxon>Chironomidae</taxon>
        <taxon>Chironominae</taxon>
        <taxon>Polypedilum</taxon>
        <taxon>Polypedilum</taxon>
    </lineage>
</organism>
<dbReference type="Pfam" id="PF00664">
    <property type="entry name" value="ABC_membrane"/>
    <property type="match status" value="1"/>
</dbReference>
<dbReference type="Gene3D" id="1.20.1560.10">
    <property type="entry name" value="ABC transporter type 1, transmembrane domain"/>
    <property type="match status" value="1"/>
</dbReference>
<feature type="transmembrane region" description="Helical" evidence="7">
    <location>
        <begin position="89"/>
        <end position="110"/>
    </location>
</feature>
<evidence type="ECO:0000256" key="2">
    <source>
        <dbReference type="ARBA" id="ARBA00022692"/>
    </source>
</evidence>
<sequence length="356" mass="41144">MNSQNSKQKPENPLQNASRLSRMTFWWLKDLYKIGMTRPITDDDVYQTIDHHECDRIANKFKTLWQKELDGSKRPSALRLIYNAYGPPVLIIGLLFSVCETLMRCAQPLLLGELLTYFADESASKEWAYIYAAGIVICSIVPVITFHPFIYYIFEIGMKIRIGCSRLVYDKILRITKSVQKDGMHGKVINLLSNDFSKFDIALAFLHDLWKGPFETILLGFLIYREVGFSGVFGILFILSFIPIQSYIGKKAAHFRNQTTKRTDIRVRLMNEIINGIQVIKMYSWQQNFAKVIEKVRRKEIAAVKGSSYILALLYTLWAVSRVSLFLTLITFVYSGNVLTARKVCNRSRFYRHSIL</sequence>
<keyword evidence="6 7" id="KW-0472">Membrane</keyword>
<feature type="transmembrane region" description="Helical" evidence="7">
    <location>
        <begin position="227"/>
        <end position="248"/>
    </location>
</feature>
<dbReference type="GO" id="GO:0016020">
    <property type="term" value="C:membrane"/>
    <property type="evidence" value="ECO:0007669"/>
    <property type="project" value="InterPro"/>
</dbReference>
<keyword evidence="4" id="KW-0067">ATP-binding</keyword>
<dbReference type="AlphaFoldDB" id="A0A9J6BRJ8"/>
<feature type="domain" description="ABC transmembrane type-1" evidence="8">
    <location>
        <begin position="91"/>
        <end position="341"/>
    </location>
</feature>
<proteinExistence type="predicted"/>
<feature type="transmembrane region" description="Helical" evidence="7">
    <location>
        <begin position="130"/>
        <end position="154"/>
    </location>
</feature>
<dbReference type="OrthoDB" id="6500128at2759"/>
<keyword evidence="3" id="KW-0547">Nucleotide-binding</keyword>
<accession>A0A9J6BRJ8</accession>
<feature type="transmembrane region" description="Helical" evidence="7">
    <location>
        <begin position="309"/>
        <end position="334"/>
    </location>
</feature>
<reference evidence="9" key="1">
    <citation type="submission" date="2021-03" db="EMBL/GenBank/DDBJ databases">
        <title>Chromosome level genome of the anhydrobiotic midge Polypedilum vanderplanki.</title>
        <authorList>
            <person name="Yoshida Y."/>
            <person name="Kikawada T."/>
            <person name="Gusev O."/>
        </authorList>
    </citation>
    <scope>NUCLEOTIDE SEQUENCE</scope>
    <source>
        <strain evidence="9">NIAS01</strain>
        <tissue evidence="9">Whole body or cell culture</tissue>
    </source>
</reference>
<evidence type="ECO:0000256" key="3">
    <source>
        <dbReference type="ARBA" id="ARBA00022741"/>
    </source>
</evidence>
<dbReference type="GO" id="GO:0005524">
    <property type="term" value="F:ATP binding"/>
    <property type="evidence" value="ECO:0007669"/>
    <property type="project" value="UniProtKB-KW"/>
</dbReference>
<evidence type="ECO:0000256" key="5">
    <source>
        <dbReference type="ARBA" id="ARBA00022989"/>
    </source>
</evidence>
<dbReference type="FunFam" id="1.20.1560.10:FF:000026">
    <property type="entry name" value="Multidrug resistance-associated protein lethal(2)03659"/>
    <property type="match status" value="1"/>
</dbReference>
<evidence type="ECO:0000313" key="9">
    <source>
        <dbReference type="EMBL" id="KAG5672505.1"/>
    </source>
</evidence>
<dbReference type="PANTHER" id="PTHR24223:SF324">
    <property type="entry name" value="LD17001P"/>
    <property type="match status" value="1"/>
</dbReference>
<dbReference type="InterPro" id="IPR036640">
    <property type="entry name" value="ABC1_TM_sf"/>
</dbReference>
<evidence type="ECO:0000259" key="8">
    <source>
        <dbReference type="PROSITE" id="PS50929"/>
    </source>
</evidence>
<dbReference type="GO" id="GO:0140359">
    <property type="term" value="F:ABC-type transporter activity"/>
    <property type="evidence" value="ECO:0007669"/>
    <property type="project" value="InterPro"/>
</dbReference>
<dbReference type="SUPFAM" id="SSF90123">
    <property type="entry name" value="ABC transporter transmembrane region"/>
    <property type="match status" value="1"/>
</dbReference>
<dbReference type="PROSITE" id="PS50929">
    <property type="entry name" value="ABC_TM1F"/>
    <property type="match status" value="1"/>
</dbReference>
<keyword evidence="5 7" id="KW-1133">Transmembrane helix</keyword>
<evidence type="ECO:0000256" key="1">
    <source>
        <dbReference type="ARBA" id="ARBA00022448"/>
    </source>
</evidence>
<keyword evidence="10" id="KW-1185">Reference proteome</keyword>
<name>A0A9J6BRJ8_POLVA</name>
<comment type="caution">
    <text evidence="9">The sequence shown here is derived from an EMBL/GenBank/DDBJ whole genome shotgun (WGS) entry which is preliminary data.</text>
</comment>
<evidence type="ECO:0000256" key="6">
    <source>
        <dbReference type="ARBA" id="ARBA00023136"/>
    </source>
</evidence>
<keyword evidence="1" id="KW-0813">Transport</keyword>
<dbReference type="InterPro" id="IPR050173">
    <property type="entry name" value="ABC_transporter_C-like"/>
</dbReference>
<dbReference type="Proteomes" id="UP001107558">
    <property type="component" value="Chromosome 3"/>
</dbReference>
<protein>
    <recommendedName>
        <fullName evidence="8">ABC transmembrane type-1 domain-containing protein</fullName>
    </recommendedName>
</protein>
<evidence type="ECO:0000256" key="7">
    <source>
        <dbReference type="SAM" id="Phobius"/>
    </source>
</evidence>
<evidence type="ECO:0000256" key="4">
    <source>
        <dbReference type="ARBA" id="ARBA00022840"/>
    </source>
</evidence>